<feature type="transmembrane region" description="Helical" evidence="2">
    <location>
        <begin position="712"/>
        <end position="730"/>
    </location>
</feature>
<feature type="transmembrane region" description="Helical" evidence="2">
    <location>
        <begin position="1387"/>
        <end position="1408"/>
    </location>
</feature>
<feature type="transmembrane region" description="Helical" evidence="2">
    <location>
        <begin position="1586"/>
        <end position="1605"/>
    </location>
</feature>
<organism evidence="3 4">
    <name type="scientific">Stieleria magnilauensis</name>
    <dbReference type="NCBI Taxonomy" id="2527963"/>
    <lineage>
        <taxon>Bacteria</taxon>
        <taxon>Pseudomonadati</taxon>
        <taxon>Planctomycetota</taxon>
        <taxon>Planctomycetia</taxon>
        <taxon>Pirellulales</taxon>
        <taxon>Pirellulaceae</taxon>
        <taxon>Stieleria</taxon>
    </lineage>
</organism>
<sequence>MTVFIAITIVWIIVTLVGHLSWLAVAALFHAIAGRDEAATTVIDRGEDAQAANRVISRMAAALLISPAEAQKLRGKINQLDHATWQSTAQPTEVQRDLEGQTPAAASEVAPIASSAAAPSARIKNDAAGARQPTLDEFLAPRPTAAAATPAAADTPVAEHSQATAQPVSQSPTVFSPRASLGQSLAEFLAAHNIRWGELIAGLLIVVCSIGLVMSLWTTITQMHRVIPSLIFLTGNTAIFGAGLYTLFRWRLQDTSRATLVIAMLLVPLGILTGLSTGGIDDASVMLNDPITVLSILGAGAIYITLIWQSSRALVGSSGALAMTLGVAGPAAVLPLVPAAVRVWDASAGYVAYGGSIAVALAITLLIPRNADGRLKGNTSWRRALVIGVSTFTLAVLAGYVAFMLRSFESGWLGIAVSTLPGVVLLAAAAGSLAGDRRRPKLALAGTVMASLGLLAGGALLIPMMTSSQWLWTWAVSFSVAAVLAAFLLNAPRWTVIASVPVSMAFLLSSPAWATDLAWSQFPIWKRLVGGEPMLASLCIGVVTMGIALLLRPADQRKAMTCTAGAWLAYATANAALLTVAPTSWMGAIPGWVLPVLLGLAAVALVVAATRITLPIDAKLVAGIGSAVMFAFWLSILKPLVIGQPFPGWIPAMWTLLATAGAGMVAAETLWKQSTLATAFRATASGFLLGAAAVSILLVFEATDVEAVHHANTLKAIAVSFSCVLAWLWIGLTDRNTLHLSYARFHLIVTAVMVGHYWFNDSLLTVAAWRSGEALWAWSGLGWLVVVAITGRDALIGALKNVSEGSRVSSFVARFSWYNSAEHPWDVLTRGLVIQTSTVLLGLGAALGFGSLVVTVGSGTATSLFNGLTLPIAVLLVSGLLLHGPVLHGPVLHGPVLHGPVLHGPVLHGPVLHGLALHGPVLRGGGRRDAVFFGQRSVLPCLHWASGFGWIGWQVGIRMLVDPSEQLVLATSLAAAGCFAIEVLRRESESGDHAFVLGGSTAGGVFAAIGLAFLAVSSGCLLSSGWVPMVQQRVRPDQFVTLSVAAWWATAAILSGWLGHRNRSGVLAIVSAMLVPAVVILVMPLWVPAQWWVWIQSAAIASGAYAVALRFIPPRLRSDPDQPMLPRAIDVSLVGCTAVAMVTSLGLITGIVLRDASWMQLHHPTGWVLSTMTACLMLFWNRLAGPALRLAGPISWPIMLSLMSGHVAMWFSLLAAPSMLPHQWLPMVWTTVAAVSILEACRVAFWQNSSVRLDRWHAGLLIVGATLLCLFDGSMTRDATVGLIASIAGGILVTTRAVLANGEVRRGLSITKRSTVITRMFSWYAVASGSVFVFQIVEANSQSEFVLWTMLLSWIAAWVLVWRLGCPDQESVEPDARRSRAMLPDSEAAMLVLAALSLELLAVMISAVDFAPLAVVDDPLLWLRLGIGLAVALSASFRQGRASVGETAVATVLVSATLLGIRIGVDRFARSETLLTLVCLVAPMTLAVMVFSAAGICRVINRIGVQWSGLVAEGQRPASISIPRFAGVLTRVATGTVILVVALTSYLLFEYNSNTMVPVAICGVALLAASLAELAERTGREIVRHVAMFVALASIAMWASVNVGNDAHPMVSLSTRWFVGWVFVAIGLSFGVPKLLGADILERWKNAVRSGFVLAISLAMVSLVATLVQEAVVRVAGQTDQLVKPLMLGMAATLALLSVMSTLAGILSGPGYSYRDAWKLTDRQRAALVVAAQVFGGLTWFHLFLCKSPLASLGLRAYWPYVVMTLAFASVGITEWARRRGDEVLEKTLKQTALFLPLVPVIGFWLSGSWVSSLFGESDGSRWTYIQGRVSYQGLLIAAALYYGVVSFLWKSDRARLVSIMIGNVALWVILVQTPNWDFLSHPQAWLIPPAVCVLVATHFHRDALGAKTAAAIRYAATLTIYVTSTADMLVQGVGSTILGPIVLIVLALLGAGAGVALRVKPFLYLGTTFVLIGVTSMVWHAQQQIGAVWPWWVFGISSGVMLMVGLMAIEKNKPKLRRIATAMQQWDA</sequence>
<feature type="transmembrane region" description="Helical" evidence="2">
    <location>
        <begin position="199"/>
        <end position="220"/>
    </location>
</feature>
<dbReference type="Proteomes" id="UP000318081">
    <property type="component" value="Chromosome"/>
</dbReference>
<feature type="transmembrane region" description="Helical" evidence="2">
    <location>
        <begin position="1938"/>
        <end position="1958"/>
    </location>
</feature>
<feature type="transmembrane region" description="Helical" evidence="2">
    <location>
        <begin position="1345"/>
        <end position="1366"/>
    </location>
</feature>
<dbReference type="EMBL" id="CP036432">
    <property type="protein sequence ID" value="QDV86607.1"/>
    <property type="molecule type" value="Genomic_DNA"/>
</dbReference>
<feature type="transmembrane region" description="Helical" evidence="2">
    <location>
        <begin position="564"/>
        <end position="583"/>
    </location>
</feature>
<feature type="transmembrane region" description="Helical" evidence="2">
    <location>
        <begin position="864"/>
        <end position="882"/>
    </location>
</feature>
<feature type="transmembrane region" description="Helical" evidence="2">
    <location>
        <begin position="648"/>
        <end position="667"/>
    </location>
</feature>
<feature type="transmembrane region" description="Helical" evidence="2">
    <location>
        <begin position="496"/>
        <end position="514"/>
    </location>
</feature>
<feature type="transmembrane region" description="Helical" evidence="2">
    <location>
        <begin position="471"/>
        <end position="489"/>
    </location>
</feature>
<feature type="transmembrane region" description="Helical" evidence="2">
    <location>
        <begin position="1133"/>
        <end position="1153"/>
    </location>
</feature>
<feature type="transmembrane region" description="Helical" evidence="2">
    <location>
        <begin position="1227"/>
        <end position="1245"/>
    </location>
</feature>
<feature type="transmembrane region" description="Helical" evidence="2">
    <location>
        <begin position="742"/>
        <end position="759"/>
    </location>
</feature>
<feature type="transmembrane region" description="Helical" evidence="2">
    <location>
        <begin position="291"/>
        <end position="308"/>
    </location>
</feature>
<evidence type="ECO:0000256" key="1">
    <source>
        <dbReference type="SAM" id="MobiDB-lite"/>
    </source>
</evidence>
<feature type="transmembrane region" description="Helical" evidence="2">
    <location>
        <begin position="1688"/>
        <end position="1714"/>
    </location>
</feature>
<feature type="transmembrane region" description="Helical" evidence="2">
    <location>
        <begin position="534"/>
        <end position="552"/>
    </location>
</feature>
<feature type="transmembrane region" description="Helical" evidence="2">
    <location>
        <begin position="1039"/>
        <end position="1059"/>
    </location>
</feature>
<feature type="transmembrane region" description="Helical" evidence="2">
    <location>
        <begin position="1320"/>
        <end position="1339"/>
    </location>
</feature>
<feature type="transmembrane region" description="Helical" evidence="2">
    <location>
        <begin position="1165"/>
        <end position="1184"/>
    </location>
</feature>
<feature type="transmembrane region" description="Helical" evidence="2">
    <location>
        <begin position="620"/>
        <end position="642"/>
    </location>
</feature>
<keyword evidence="2" id="KW-0812">Transmembrane</keyword>
<feature type="transmembrane region" description="Helical" evidence="2">
    <location>
        <begin position="1989"/>
        <end position="2010"/>
    </location>
</feature>
<feature type="transmembrane region" description="Helical" evidence="2">
    <location>
        <begin position="1475"/>
        <end position="1497"/>
    </location>
</feature>
<reference evidence="3 4" key="1">
    <citation type="submission" date="2019-02" db="EMBL/GenBank/DDBJ databases">
        <title>Deep-cultivation of Planctomycetes and their phenomic and genomic characterization uncovers novel biology.</title>
        <authorList>
            <person name="Wiegand S."/>
            <person name="Jogler M."/>
            <person name="Boedeker C."/>
            <person name="Pinto D."/>
            <person name="Vollmers J."/>
            <person name="Rivas-Marin E."/>
            <person name="Kohn T."/>
            <person name="Peeters S.H."/>
            <person name="Heuer A."/>
            <person name="Rast P."/>
            <person name="Oberbeckmann S."/>
            <person name="Bunk B."/>
            <person name="Jeske O."/>
            <person name="Meyerdierks A."/>
            <person name="Storesund J.E."/>
            <person name="Kallscheuer N."/>
            <person name="Luecker S."/>
            <person name="Lage O.M."/>
            <person name="Pohl T."/>
            <person name="Merkel B.J."/>
            <person name="Hornburger P."/>
            <person name="Mueller R.-W."/>
            <person name="Bruemmer F."/>
            <person name="Labrenz M."/>
            <person name="Spormann A.M."/>
            <person name="Op den Camp H."/>
            <person name="Overmann J."/>
            <person name="Amann R."/>
            <person name="Jetten M.S.M."/>
            <person name="Mascher T."/>
            <person name="Medema M.H."/>
            <person name="Devos D.P."/>
            <person name="Kaster A.-K."/>
            <person name="Ovreas L."/>
            <person name="Rohde M."/>
            <person name="Galperin M.Y."/>
            <person name="Jogler C."/>
        </authorList>
    </citation>
    <scope>NUCLEOTIDE SEQUENCE [LARGE SCALE GENOMIC DNA]</scope>
    <source>
        <strain evidence="3 4">TBK1r</strain>
    </source>
</reference>
<feature type="transmembrane region" description="Helical" evidence="2">
    <location>
        <begin position="1555"/>
        <end position="1574"/>
    </location>
</feature>
<feature type="transmembrane region" description="Helical" evidence="2">
    <location>
        <begin position="1789"/>
        <end position="1810"/>
    </location>
</feature>
<feature type="transmembrane region" description="Helical" evidence="2">
    <location>
        <begin position="1444"/>
        <end position="1463"/>
    </location>
</feature>
<feature type="region of interest" description="Disordered" evidence="1">
    <location>
        <begin position="86"/>
        <end position="113"/>
    </location>
</feature>
<feature type="transmembrane region" description="Helical" evidence="2">
    <location>
        <begin position="411"/>
        <end position="430"/>
    </location>
</feature>
<feature type="transmembrane region" description="Helical" evidence="2">
    <location>
        <begin position="1093"/>
        <end position="1112"/>
    </location>
</feature>
<feature type="transmembrane region" description="Helical" evidence="2">
    <location>
        <begin position="589"/>
        <end position="608"/>
    </location>
</feature>
<feature type="transmembrane region" description="Helical" evidence="2">
    <location>
        <begin position="679"/>
        <end position="700"/>
    </location>
</feature>
<feature type="transmembrane region" description="Helical" evidence="2">
    <location>
        <begin position="1528"/>
        <end position="1549"/>
    </location>
</feature>
<feature type="transmembrane region" description="Helical" evidence="2">
    <location>
        <begin position="1963"/>
        <end position="1983"/>
    </location>
</feature>
<feature type="transmembrane region" description="Helical" evidence="2">
    <location>
        <begin position="350"/>
        <end position="368"/>
    </location>
</feature>
<feature type="transmembrane region" description="Helical" evidence="2">
    <location>
        <begin position="1281"/>
        <end position="1299"/>
    </location>
</feature>
<feature type="transmembrane region" description="Helical" evidence="2">
    <location>
        <begin position="1726"/>
        <end position="1745"/>
    </location>
</feature>
<evidence type="ECO:0000313" key="4">
    <source>
        <dbReference type="Proteomes" id="UP000318081"/>
    </source>
</evidence>
<feature type="transmembrane region" description="Helical" evidence="2">
    <location>
        <begin position="1830"/>
        <end position="1850"/>
    </location>
</feature>
<feature type="transmembrane region" description="Helical" evidence="2">
    <location>
        <begin position="1257"/>
        <end position="1275"/>
    </location>
</feature>
<accession>A0ABX5XY29</accession>
<feature type="transmembrane region" description="Helical" evidence="2">
    <location>
        <begin position="1757"/>
        <end position="1777"/>
    </location>
</feature>
<feature type="transmembrane region" description="Helical" evidence="2">
    <location>
        <begin position="384"/>
        <end position="405"/>
    </location>
</feature>
<feature type="compositionally biased region" description="Low complexity" evidence="1">
    <location>
        <begin position="103"/>
        <end position="113"/>
    </location>
</feature>
<feature type="transmembrane region" description="Helical" evidence="2">
    <location>
        <begin position="320"/>
        <end position="344"/>
    </location>
</feature>
<feature type="transmembrane region" description="Helical" evidence="2">
    <location>
        <begin position="6"/>
        <end position="29"/>
    </location>
</feature>
<feature type="transmembrane region" description="Helical" evidence="2">
    <location>
        <begin position="1005"/>
        <end position="1027"/>
    </location>
</feature>
<feature type="transmembrane region" description="Helical" evidence="2">
    <location>
        <begin position="774"/>
        <end position="791"/>
    </location>
</feature>
<feature type="transmembrane region" description="Helical" evidence="2">
    <location>
        <begin position="442"/>
        <end position="465"/>
    </location>
</feature>
<gene>
    <name evidence="3" type="ORF">TBK1r_56260</name>
</gene>
<protein>
    <submittedName>
        <fullName evidence="3">Uncharacterized protein</fullName>
    </submittedName>
</protein>
<feature type="transmembrane region" description="Helical" evidence="2">
    <location>
        <begin position="1648"/>
        <end position="1668"/>
    </location>
</feature>
<feature type="transmembrane region" description="Helical" evidence="2">
    <location>
        <begin position="1617"/>
        <end position="1636"/>
    </location>
</feature>
<feature type="transmembrane region" description="Helical" evidence="2">
    <location>
        <begin position="1196"/>
        <end position="1215"/>
    </location>
</feature>
<feature type="transmembrane region" description="Helical" evidence="2">
    <location>
        <begin position="1420"/>
        <end position="1437"/>
    </location>
</feature>
<name>A0ABX5XY29_9BACT</name>
<feature type="transmembrane region" description="Helical" evidence="2">
    <location>
        <begin position="839"/>
        <end position="858"/>
    </location>
</feature>
<keyword evidence="2" id="KW-0472">Membrane</keyword>
<feature type="transmembrane region" description="Helical" evidence="2">
    <location>
        <begin position="226"/>
        <end position="248"/>
    </location>
</feature>
<evidence type="ECO:0000313" key="3">
    <source>
        <dbReference type="EMBL" id="QDV86607.1"/>
    </source>
</evidence>
<feature type="transmembrane region" description="Helical" evidence="2">
    <location>
        <begin position="260"/>
        <end position="279"/>
    </location>
</feature>
<evidence type="ECO:0000256" key="2">
    <source>
        <dbReference type="SAM" id="Phobius"/>
    </source>
</evidence>
<proteinExistence type="predicted"/>
<feature type="transmembrane region" description="Helical" evidence="2">
    <location>
        <begin position="1857"/>
        <end position="1877"/>
    </location>
</feature>
<feature type="transmembrane region" description="Helical" evidence="2">
    <location>
        <begin position="1066"/>
        <end position="1087"/>
    </location>
</feature>
<keyword evidence="2" id="KW-1133">Transmembrane helix</keyword>
<keyword evidence="4" id="KW-1185">Reference proteome</keyword>